<dbReference type="Proteomes" id="UP000298493">
    <property type="component" value="Unassembled WGS sequence"/>
</dbReference>
<protein>
    <submittedName>
        <fullName evidence="7">HlyIII-domain-containing protein</fullName>
    </submittedName>
</protein>
<feature type="binding site" evidence="5">
    <location>
        <position position="314"/>
    </location>
    <ligand>
        <name>Zn(2+)</name>
        <dbReference type="ChEBI" id="CHEBI:29105"/>
    </ligand>
</feature>
<dbReference type="PANTHER" id="PTHR20855:SF97">
    <property type="entry name" value="ADIPOR-LIKE RECEPTOR IZH3-RELATED"/>
    <property type="match status" value="1"/>
</dbReference>
<dbReference type="OrthoDB" id="5585746at2759"/>
<proteinExistence type="predicted"/>
<name>A0A4Z1PMY1_9PEZI</name>
<comment type="subcellular location">
    <subcellularLocation>
        <location evidence="1">Membrane</location>
        <topology evidence="1">Multi-pass membrane protein</topology>
    </subcellularLocation>
</comment>
<evidence type="ECO:0000313" key="8">
    <source>
        <dbReference type="Proteomes" id="UP000298493"/>
    </source>
</evidence>
<feature type="binding site" evidence="5">
    <location>
        <position position="459"/>
    </location>
    <ligand>
        <name>Zn(2+)</name>
        <dbReference type="ChEBI" id="CHEBI:29105"/>
    </ligand>
</feature>
<feature type="transmembrane region" description="Helical" evidence="6">
    <location>
        <begin position="291"/>
        <end position="316"/>
    </location>
</feature>
<accession>A0A4Z1PMY1</accession>
<feature type="transmembrane region" description="Helical" evidence="6">
    <location>
        <begin position="392"/>
        <end position="412"/>
    </location>
</feature>
<keyword evidence="4 6" id="KW-0472">Membrane</keyword>
<feature type="transmembrane region" description="Helical" evidence="6">
    <location>
        <begin position="360"/>
        <end position="380"/>
    </location>
</feature>
<dbReference type="InterPro" id="IPR004254">
    <property type="entry name" value="AdipoR/HlyIII-related"/>
</dbReference>
<evidence type="ECO:0000256" key="5">
    <source>
        <dbReference type="PIRSR" id="PIRSR604254-1"/>
    </source>
</evidence>
<evidence type="ECO:0000313" key="7">
    <source>
        <dbReference type="EMBL" id="TID27529.1"/>
    </source>
</evidence>
<dbReference type="STRING" id="86259.A0A4Z1PMY1"/>
<dbReference type="GO" id="GO:0038023">
    <property type="term" value="F:signaling receptor activity"/>
    <property type="evidence" value="ECO:0007669"/>
    <property type="project" value="TreeGrafter"/>
</dbReference>
<dbReference type="GO" id="GO:0046872">
    <property type="term" value="F:metal ion binding"/>
    <property type="evidence" value="ECO:0007669"/>
    <property type="project" value="UniProtKB-KW"/>
</dbReference>
<feature type="binding site" evidence="5">
    <location>
        <position position="463"/>
    </location>
    <ligand>
        <name>Zn(2+)</name>
        <dbReference type="ChEBI" id="CHEBI:29105"/>
    </ligand>
</feature>
<gene>
    <name evidence="7" type="ORF">E6O75_ATG00296</name>
</gene>
<organism evidence="7 8">
    <name type="scientific">Venturia nashicola</name>
    <dbReference type="NCBI Taxonomy" id="86259"/>
    <lineage>
        <taxon>Eukaryota</taxon>
        <taxon>Fungi</taxon>
        <taxon>Dikarya</taxon>
        <taxon>Ascomycota</taxon>
        <taxon>Pezizomycotina</taxon>
        <taxon>Dothideomycetes</taxon>
        <taxon>Pleosporomycetidae</taxon>
        <taxon>Venturiales</taxon>
        <taxon>Venturiaceae</taxon>
        <taxon>Venturia</taxon>
    </lineage>
</organism>
<dbReference type="EMBL" id="SNSC02000001">
    <property type="protein sequence ID" value="TID27529.1"/>
    <property type="molecule type" value="Genomic_DNA"/>
</dbReference>
<evidence type="ECO:0000256" key="2">
    <source>
        <dbReference type="ARBA" id="ARBA00022692"/>
    </source>
</evidence>
<feature type="transmembrane region" description="Helical" evidence="6">
    <location>
        <begin position="461"/>
        <end position="477"/>
    </location>
</feature>
<keyword evidence="5" id="KW-0479">Metal-binding</keyword>
<keyword evidence="3 6" id="KW-1133">Transmembrane helix</keyword>
<evidence type="ECO:0000256" key="3">
    <source>
        <dbReference type="ARBA" id="ARBA00022989"/>
    </source>
</evidence>
<feature type="transmembrane region" description="Helical" evidence="6">
    <location>
        <begin position="336"/>
        <end position="353"/>
    </location>
</feature>
<evidence type="ECO:0000256" key="4">
    <source>
        <dbReference type="ARBA" id="ARBA00023136"/>
    </source>
</evidence>
<feature type="transmembrane region" description="Helical" evidence="6">
    <location>
        <begin position="419"/>
        <end position="441"/>
    </location>
</feature>
<reference evidence="7 8" key="1">
    <citation type="submission" date="2019-04" db="EMBL/GenBank/DDBJ databases">
        <title>High contiguity whole genome sequence and gene annotation resource for two Venturia nashicola isolates.</title>
        <authorList>
            <person name="Prokchorchik M."/>
            <person name="Won K."/>
            <person name="Lee Y."/>
            <person name="Choi E.D."/>
            <person name="Segonzac C."/>
            <person name="Sohn K.H."/>
        </authorList>
    </citation>
    <scope>NUCLEOTIDE SEQUENCE [LARGE SCALE GENOMIC DNA]</scope>
    <source>
        <strain evidence="7 8">PRI2</strain>
    </source>
</reference>
<dbReference type="GO" id="GO:0006882">
    <property type="term" value="P:intracellular zinc ion homeostasis"/>
    <property type="evidence" value="ECO:0007669"/>
    <property type="project" value="TreeGrafter"/>
</dbReference>
<keyword evidence="8" id="KW-1185">Reference proteome</keyword>
<sequence length="495" mass="56473">MMSCTAALLMETHEEPVMGATSGLQVRLDEGMRQRRHSSYHPMLWAVEPDNIHLMVDRFLAELNRRLDFLESYGQVDLDVSIERAWSTLHAVRDACARVRDDVLDAGKRRAAVLVETLDERYNDAMARKETMEQKASEGVKLMESFLSDFEARAQVMRDAGLTNTLHEFVDWQHKRAGSTVEYAKGVMEEGVDRAWRTAGKLENAIEAALAVARKQGLIRYHELPEPWKINPHIIRGYRFHETKLACIHSVFTPSNEFFNIWSHLIGLFIVLSIAFYFYPMSQHFTISTKADVFIAGLFFFAACKCLVCSCMWHTFNSIAEQNLMERFACVDYTGISFLVAASIMTTEYTAFYCEPKSRYFWMGLTALFGIGGTILPWHPTFNRRDMAWARVGFYVTLASTGFIPAVQVTLTRGSSSALFFYAPIFKSIAVYFTGALLYAMKLPEKWFPGMFDYVGASHNIWHVAVLGGILFHYLAMQELFAQAFLRAFLQCSAW</sequence>
<keyword evidence="5" id="KW-0862">Zinc</keyword>
<dbReference type="PANTHER" id="PTHR20855">
    <property type="entry name" value="ADIPOR/PROGESTIN RECEPTOR-RELATED"/>
    <property type="match status" value="1"/>
</dbReference>
<keyword evidence="2 6" id="KW-0812">Transmembrane</keyword>
<evidence type="ECO:0000256" key="6">
    <source>
        <dbReference type="SAM" id="Phobius"/>
    </source>
</evidence>
<dbReference type="AlphaFoldDB" id="A0A4Z1PMY1"/>
<dbReference type="GO" id="GO:0016020">
    <property type="term" value="C:membrane"/>
    <property type="evidence" value="ECO:0007669"/>
    <property type="project" value="UniProtKB-SubCell"/>
</dbReference>
<feature type="transmembrane region" description="Helical" evidence="6">
    <location>
        <begin position="261"/>
        <end position="279"/>
    </location>
</feature>
<comment type="caution">
    <text evidence="7">The sequence shown here is derived from an EMBL/GenBank/DDBJ whole genome shotgun (WGS) entry which is preliminary data.</text>
</comment>
<evidence type="ECO:0000256" key="1">
    <source>
        <dbReference type="ARBA" id="ARBA00004141"/>
    </source>
</evidence>
<dbReference type="Pfam" id="PF03006">
    <property type="entry name" value="HlyIII"/>
    <property type="match status" value="1"/>
</dbReference>